<evidence type="ECO:0000313" key="2">
    <source>
        <dbReference type="EMBL" id="QIP11443.1"/>
    </source>
</evidence>
<dbReference type="Pfam" id="PF06094">
    <property type="entry name" value="GGACT"/>
    <property type="match status" value="1"/>
</dbReference>
<proteinExistence type="predicted"/>
<dbReference type="Gene3D" id="3.10.490.10">
    <property type="entry name" value="Gamma-glutamyl cyclotransferase-like"/>
    <property type="match status" value="1"/>
</dbReference>
<evidence type="ECO:0000313" key="3">
    <source>
        <dbReference type="Proteomes" id="UP000501802"/>
    </source>
</evidence>
<organism evidence="2 3">
    <name type="scientific">Spirosoma aureum</name>
    <dbReference type="NCBI Taxonomy" id="2692134"/>
    <lineage>
        <taxon>Bacteria</taxon>
        <taxon>Pseudomonadati</taxon>
        <taxon>Bacteroidota</taxon>
        <taxon>Cytophagia</taxon>
        <taxon>Cytophagales</taxon>
        <taxon>Cytophagaceae</taxon>
        <taxon>Spirosoma</taxon>
    </lineage>
</organism>
<accession>A0A6G9AGX9</accession>
<reference evidence="2 3" key="1">
    <citation type="submission" date="2020-03" db="EMBL/GenBank/DDBJ databases">
        <authorList>
            <person name="Kim M.K."/>
        </authorList>
    </citation>
    <scope>NUCLEOTIDE SEQUENCE [LARGE SCALE GENOMIC DNA]</scope>
    <source>
        <strain evidence="2 3">BT328</strain>
    </source>
</reference>
<dbReference type="InterPro" id="IPR036568">
    <property type="entry name" value="GGCT-like_sf"/>
</dbReference>
<dbReference type="Proteomes" id="UP000501802">
    <property type="component" value="Chromosome"/>
</dbReference>
<dbReference type="CDD" id="cd06661">
    <property type="entry name" value="GGCT_like"/>
    <property type="match status" value="1"/>
</dbReference>
<dbReference type="RefSeq" id="WP_167204636.1">
    <property type="nucleotide sequence ID" value="NZ_CP050063.1"/>
</dbReference>
<dbReference type="AlphaFoldDB" id="A0A6G9AGX9"/>
<keyword evidence="3" id="KW-1185">Reference proteome</keyword>
<dbReference type="InterPro" id="IPR009288">
    <property type="entry name" value="AIG2-like_dom"/>
</dbReference>
<feature type="domain" description="Gamma-glutamylcyclotransferase AIG2-like" evidence="1">
    <location>
        <begin position="8"/>
        <end position="132"/>
    </location>
</feature>
<dbReference type="GO" id="GO:0016740">
    <property type="term" value="F:transferase activity"/>
    <property type="evidence" value="ECO:0007669"/>
    <property type="project" value="UniProtKB-KW"/>
</dbReference>
<dbReference type="EMBL" id="CP050063">
    <property type="protein sequence ID" value="QIP11443.1"/>
    <property type="molecule type" value="Genomic_DNA"/>
</dbReference>
<keyword evidence="2" id="KW-0808">Transferase</keyword>
<evidence type="ECO:0000259" key="1">
    <source>
        <dbReference type="Pfam" id="PF06094"/>
    </source>
</evidence>
<sequence>MSDTSTFLFVYGTLRPTFDNAFSQYLRQRAHYMGDGWFPGQLLDLGSYPGAVYDRSSTATVRGTVYDIRKNSETVLTYLDYYEGVGSEFESPTEYVRAIVPVRCKGTLIDCWVYLYNHPSDDKPLIESGDYSHFLNQSR</sequence>
<dbReference type="KEGG" id="spib:G8759_01710"/>
<gene>
    <name evidence="2" type="ORF">G8759_01710</name>
</gene>
<protein>
    <submittedName>
        <fullName evidence="2">Gamma-glutamylcyclotransferase</fullName>
    </submittedName>
</protein>
<dbReference type="SUPFAM" id="SSF110857">
    <property type="entry name" value="Gamma-glutamyl cyclotransferase-like"/>
    <property type="match status" value="1"/>
</dbReference>
<name>A0A6G9AGX9_9BACT</name>
<dbReference type="InterPro" id="IPR013024">
    <property type="entry name" value="GGCT-like"/>
</dbReference>